<dbReference type="PROSITE" id="PS52016">
    <property type="entry name" value="TONB_DEPENDENT_REC_3"/>
    <property type="match status" value="1"/>
</dbReference>
<evidence type="ECO:0000256" key="10">
    <source>
        <dbReference type="SAM" id="SignalP"/>
    </source>
</evidence>
<keyword evidence="3 8" id="KW-1134">Transmembrane beta strand</keyword>
<sequence length="1064" mass="118315">MNRRLLLATLQASAFLAPSVFAVPAMAEAAGIAVSQQVVTGVVVDDMGEAVIGATVTVDGGDASKGTLTDINGRFSINAAKGARLRITYVGYKPVVVAAQNGMRVQLQSEEVSLRGVEVVAYGVQKKVTVTGALSSVKGAELTRTPVSSVNNVIAGQLSGVTSVQYSGEPGSDAATIFVRGQGTWNDSSPLIQVDGVERSMSDIDPEDIESITVLKDASATAVFGVRGANGVVLITTKRGTEGKAKVDVSTSFSALAPTKMVEQAGSYGYAQFYNQMQLNDFDASGGAEFTPMFSDAVLQKFKDGSDPIRFPSMQWADYIMKDVTLQTKHSVNVSGGTKNLRYFVSAGMMTQGGLFKEFNQDYDYGYQYNRFNYRANLDLDVTQSTTVSFNVAGNVSNADKPNTGGGSSGLIMTMYQATPFSSPGIIDGKFVSTSTDYSDGVTLPFVGGNGLSYFGNGGIGDIEAINGGHISTNINKLQIDLQLQQKLDFVTKGLLLKLKGAYNNQFNVVKSGTVTKATYYPILDEDGKIVYRKYGENGLQTYEEETGKARDWYFEASLNYNRTFGDHTFTGLLLYNQSKTYYPSTYRDVPRGYVGLVGRATYDYQNRYLAEFNIGYNGSENFHPDRRFGTFPAGSVGWVVSEEKFFKPLDGVVSFLKMRASWGLVGNDRIGGSRFMYTSDPYVVGDGKYLVRDGHGYNFGIDNATLHMGAYEMAKNNPDVSWEKAFKQDYGVDINFLDNRLRTTFDYYREHRTNILLQDMTAPSYVGYAVPYANLGVVDSWGWELSLKWNDNIGKDFRYWVSVNVSYNQNEIKEKKEAPLKNDYQYEKGHRIGARYMYQFFRFYDEDTPRLYEETFGEPFPKQLVDLKDGDAVFVDLDHNGIIDDNDKTRAIGYTDDPEYIAGINCGFSYKDWEFSMQWTGAWNVSRMIEDVFRIPFKSRTGMSDGGLLQYHIDHTWSPDNPGQDYDYPRATWANGLNNNYLDCSLYEKDAKYLRLKTIALAYNFHADFLKRKLGINNFQIAISGYNLLTFTPFIWGDPETRTSSAPSYPLQKTYTVSLKLNF</sequence>
<dbReference type="InterPro" id="IPR036942">
    <property type="entry name" value="Beta-barrel_TonB_sf"/>
</dbReference>
<evidence type="ECO:0000256" key="5">
    <source>
        <dbReference type="ARBA" id="ARBA00023077"/>
    </source>
</evidence>
<dbReference type="SUPFAM" id="SSF56935">
    <property type="entry name" value="Porins"/>
    <property type="match status" value="1"/>
</dbReference>
<feature type="domain" description="TonB-dependent receptor plug" evidence="12">
    <location>
        <begin position="127"/>
        <end position="232"/>
    </location>
</feature>
<dbReference type="NCBIfam" id="TIGR04056">
    <property type="entry name" value="OMP_RagA_SusC"/>
    <property type="match status" value="1"/>
</dbReference>
<name>A0A938WMV3_9BACT</name>
<proteinExistence type="inferred from homology"/>
<keyword evidence="13" id="KW-0675">Receptor</keyword>
<keyword evidence="7 8" id="KW-0998">Cell outer membrane</keyword>
<feature type="domain" description="TonB-dependent receptor-like beta-barrel" evidence="11">
    <location>
        <begin position="432"/>
        <end position="878"/>
    </location>
</feature>
<evidence type="ECO:0000313" key="14">
    <source>
        <dbReference type="Proteomes" id="UP000764045"/>
    </source>
</evidence>
<dbReference type="SUPFAM" id="SSF49464">
    <property type="entry name" value="Carboxypeptidase regulatory domain-like"/>
    <property type="match status" value="1"/>
</dbReference>
<evidence type="ECO:0000256" key="4">
    <source>
        <dbReference type="ARBA" id="ARBA00022692"/>
    </source>
</evidence>
<comment type="subcellular location">
    <subcellularLocation>
        <location evidence="1 8">Cell outer membrane</location>
        <topology evidence="1 8">Multi-pass membrane protein</topology>
    </subcellularLocation>
</comment>
<dbReference type="FunFam" id="2.170.130.10:FF:000003">
    <property type="entry name" value="SusC/RagA family TonB-linked outer membrane protein"/>
    <property type="match status" value="1"/>
</dbReference>
<reference evidence="13 14" key="1">
    <citation type="journal article" date="2021" name="Sci. Rep.">
        <title>The distribution of antibiotic resistance genes in chicken gut microbiota commensals.</title>
        <authorList>
            <person name="Juricova H."/>
            <person name="Matiasovicova J."/>
            <person name="Kubasova T."/>
            <person name="Cejkova D."/>
            <person name="Rychlik I."/>
        </authorList>
    </citation>
    <scope>NUCLEOTIDE SEQUENCE [LARGE SCALE GENOMIC DNA]</scope>
    <source>
        <strain evidence="13 14">An819</strain>
    </source>
</reference>
<dbReference type="NCBIfam" id="TIGR04057">
    <property type="entry name" value="SusC_RagA_signa"/>
    <property type="match status" value="1"/>
</dbReference>
<evidence type="ECO:0000256" key="8">
    <source>
        <dbReference type="PROSITE-ProRule" id="PRU01360"/>
    </source>
</evidence>
<dbReference type="GO" id="GO:0009279">
    <property type="term" value="C:cell outer membrane"/>
    <property type="evidence" value="ECO:0007669"/>
    <property type="project" value="UniProtKB-SubCell"/>
</dbReference>
<accession>A0A938WMV3</accession>
<dbReference type="Gene3D" id="2.40.170.20">
    <property type="entry name" value="TonB-dependent receptor, beta-barrel domain"/>
    <property type="match status" value="1"/>
</dbReference>
<dbReference type="InterPro" id="IPR039426">
    <property type="entry name" value="TonB-dep_rcpt-like"/>
</dbReference>
<gene>
    <name evidence="13" type="ORF">H6B30_14370</name>
</gene>
<feature type="chain" id="PRO_5037221776" evidence="10">
    <location>
        <begin position="23"/>
        <end position="1064"/>
    </location>
</feature>
<dbReference type="InterPro" id="IPR023997">
    <property type="entry name" value="TonB-dep_OMP_SusC/RagA_CS"/>
</dbReference>
<comment type="similarity">
    <text evidence="8 9">Belongs to the TonB-dependent receptor family.</text>
</comment>
<keyword evidence="6 8" id="KW-0472">Membrane</keyword>
<keyword evidence="14" id="KW-1185">Reference proteome</keyword>
<evidence type="ECO:0000256" key="3">
    <source>
        <dbReference type="ARBA" id="ARBA00022452"/>
    </source>
</evidence>
<keyword evidence="5 9" id="KW-0798">TonB box</keyword>
<evidence type="ECO:0000313" key="13">
    <source>
        <dbReference type="EMBL" id="MBM6662911.1"/>
    </source>
</evidence>
<evidence type="ECO:0000259" key="11">
    <source>
        <dbReference type="Pfam" id="PF00593"/>
    </source>
</evidence>
<evidence type="ECO:0000259" key="12">
    <source>
        <dbReference type="Pfam" id="PF07715"/>
    </source>
</evidence>
<keyword evidence="10" id="KW-0732">Signal</keyword>
<evidence type="ECO:0000256" key="9">
    <source>
        <dbReference type="RuleBase" id="RU003357"/>
    </source>
</evidence>
<comment type="caution">
    <text evidence="13">The sequence shown here is derived from an EMBL/GenBank/DDBJ whole genome shotgun (WGS) entry which is preliminary data.</text>
</comment>
<dbReference type="Gene3D" id="2.170.130.10">
    <property type="entry name" value="TonB-dependent receptor, plug domain"/>
    <property type="match status" value="1"/>
</dbReference>
<dbReference type="EMBL" id="JACJJL010000034">
    <property type="protein sequence ID" value="MBM6662911.1"/>
    <property type="molecule type" value="Genomic_DNA"/>
</dbReference>
<dbReference type="Gene3D" id="2.60.40.1120">
    <property type="entry name" value="Carboxypeptidase-like, regulatory domain"/>
    <property type="match status" value="1"/>
</dbReference>
<protein>
    <submittedName>
        <fullName evidence="13">TonB-dependent receptor</fullName>
    </submittedName>
</protein>
<keyword evidence="4 8" id="KW-0812">Transmembrane</keyword>
<dbReference type="Pfam" id="PF13715">
    <property type="entry name" value="CarbopepD_reg_2"/>
    <property type="match status" value="1"/>
</dbReference>
<dbReference type="InterPro" id="IPR023996">
    <property type="entry name" value="TonB-dep_OMP_SusC/RagA"/>
</dbReference>
<dbReference type="Pfam" id="PF00593">
    <property type="entry name" value="TonB_dep_Rec_b-barrel"/>
    <property type="match status" value="1"/>
</dbReference>
<dbReference type="InterPro" id="IPR037066">
    <property type="entry name" value="Plug_dom_sf"/>
</dbReference>
<evidence type="ECO:0000256" key="7">
    <source>
        <dbReference type="ARBA" id="ARBA00023237"/>
    </source>
</evidence>
<dbReference type="InterPro" id="IPR008969">
    <property type="entry name" value="CarboxyPept-like_regulatory"/>
</dbReference>
<organism evidence="13 14">
    <name type="scientific">Marseilla massiliensis</name>
    <dbReference type="NCBI Taxonomy" id="1841864"/>
    <lineage>
        <taxon>Bacteria</taxon>
        <taxon>Pseudomonadati</taxon>
        <taxon>Bacteroidota</taxon>
        <taxon>Bacteroidia</taxon>
        <taxon>Bacteroidales</taxon>
        <taxon>Prevotellaceae</taxon>
        <taxon>Marseilla</taxon>
    </lineage>
</organism>
<keyword evidence="2 8" id="KW-0813">Transport</keyword>
<dbReference type="Pfam" id="PF07715">
    <property type="entry name" value="Plug"/>
    <property type="match status" value="1"/>
</dbReference>
<evidence type="ECO:0000256" key="1">
    <source>
        <dbReference type="ARBA" id="ARBA00004571"/>
    </source>
</evidence>
<evidence type="ECO:0000256" key="6">
    <source>
        <dbReference type="ARBA" id="ARBA00023136"/>
    </source>
</evidence>
<dbReference type="InterPro" id="IPR000531">
    <property type="entry name" value="Beta-barrel_TonB"/>
</dbReference>
<evidence type="ECO:0000256" key="2">
    <source>
        <dbReference type="ARBA" id="ARBA00022448"/>
    </source>
</evidence>
<feature type="signal peptide" evidence="10">
    <location>
        <begin position="1"/>
        <end position="22"/>
    </location>
</feature>
<dbReference type="AlphaFoldDB" id="A0A938WMV3"/>
<dbReference type="InterPro" id="IPR012910">
    <property type="entry name" value="Plug_dom"/>
</dbReference>
<dbReference type="Proteomes" id="UP000764045">
    <property type="component" value="Unassembled WGS sequence"/>
</dbReference>